<evidence type="ECO:0000259" key="1">
    <source>
        <dbReference type="Pfam" id="PF05050"/>
    </source>
</evidence>
<accession>A0A9X2KUG1</accession>
<feature type="domain" description="Methyltransferase FkbM" evidence="1">
    <location>
        <begin position="77"/>
        <end position="231"/>
    </location>
</feature>
<evidence type="ECO:0000313" key="3">
    <source>
        <dbReference type="Proteomes" id="UP001139319"/>
    </source>
</evidence>
<gene>
    <name evidence="2" type="ORF">M6D89_13010</name>
</gene>
<dbReference type="EMBL" id="JAMFTH010000004">
    <property type="protein sequence ID" value="MCP8900222.1"/>
    <property type="molecule type" value="Genomic_DNA"/>
</dbReference>
<reference evidence="2" key="1">
    <citation type="submission" date="2022-05" db="EMBL/GenBank/DDBJ databases">
        <authorList>
            <person name="Sun H.-N."/>
        </authorList>
    </citation>
    <scope>NUCLEOTIDE SEQUENCE</scope>
    <source>
        <strain evidence="2">HB14</strain>
    </source>
</reference>
<dbReference type="GO" id="GO:0008168">
    <property type="term" value="F:methyltransferase activity"/>
    <property type="evidence" value="ECO:0007669"/>
    <property type="project" value="UniProtKB-KW"/>
</dbReference>
<comment type="caution">
    <text evidence="2">The sequence shown here is derived from an EMBL/GenBank/DDBJ whole genome shotgun (WGS) entry which is preliminary data.</text>
</comment>
<evidence type="ECO:0000313" key="2">
    <source>
        <dbReference type="EMBL" id="MCP8900222.1"/>
    </source>
</evidence>
<protein>
    <submittedName>
        <fullName evidence="2">FkbM family methyltransferase</fullName>
    </submittedName>
</protein>
<dbReference type="GO" id="GO:0032259">
    <property type="term" value="P:methylation"/>
    <property type="evidence" value="ECO:0007669"/>
    <property type="project" value="UniProtKB-KW"/>
</dbReference>
<dbReference type="SUPFAM" id="SSF53335">
    <property type="entry name" value="S-adenosyl-L-methionine-dependent methyltransferases"/>
    <property type="match status" value="1"/>
</dbReference>
<dbReference type="PANTHER" id="PTHR34203:SF15">
    <property type="entry name" value="SLL1173 PROTEIN"/>
    <property type="match status" value="1"/>
</dbReference>
<name>A0A9X2KUG1_9GAMM</name>
<keyword evidence="2" id="KW-0489">Methyltransferase</keyword>
<dbReference type="InterPro" id="IPR006342">
    <property type="entry name" value="FkbM_mtfrase"/>
</dbReference>
<reference evidence="2" key="2">
    <citation type="submission" date="2023-01" db="EMBL/GenBank/DDBJ databases">
        <title>Gilvimarinus xylanilyticus HB14 isolated from Caulerpa lentillifera aquaculture base in Hainan, China.</title>
        <authorList>
            <person name="Zhang Y.-J."/>
        </authorList>
    </citation>
    <scope>NUCLEOTIDE SEQUENCE</scope>
    <source>
        <strain evidence="2">HB14</strain>
    </source>
</reference>
<dbReference type="PANTHER" id="PTHR34203">
    <property type="entry name" value="METHYLTRANSFERASE, FKBM FAMILY PROTEIN"/>
    <property type="match status" value="1"/>
</dbReference>
<dbReference type="NCBIfam" id="TIGR01444">
    <property type="entry name" value="fkbM_fam"/>
    <property type="match status" value="1"/>
</dbReference>
<dbReference type="Proteomes" id="UP001139319">
    <property type="component" value="Unassembled WGS sequence"/>
</dbReference>
<dbReference type="RefSeq" id="WP_253968514.1">
    <property type="nucleotide sequence ID" value="NZ_JAMFTH010000004.1"/>
</dbReference>
<dbReference type="AlphaFoldDB" id="A0A9X2KUG1"/>
<keyword evidence="3" id="KW-1185">Reference proteome</keyword>
<dbReference type="Pfam" id="PF05050">
    <property type="entry name" value="Methyltransf_21"/>
    <property type="match status" value="1"/>
</dbReference>
<sequence length="285" mass="32389">MNIYSLSYAKYFLERALVFIFRRFQVPICDRQDRVFVSTNDKISAQIMVKGLYEREFLFCVCSLADKLEFRSKVALDVGANIGNHSLFMSRYFDSVIAFEPCSYLNMVLRANVLRNKINNVEVSSYGLGDSKGVAGVVEQASDNIGMVELKRFGGGISNDTERVQVEKGDELLFDRYEKIGFIKIDAEGMEVSVIQGLQKCILRDRPLIAFESRRAKEGGDVISVLQKLGYFNYYEVSASRIGLRDIFESGLVAIFRKKYVLQRLGELQDSHYPSIFATCDELDV</sequence>
<proteinExistence type="predicted"/>
<dbReference type="Gene3D" id="3.40.50.150">
    <property type="entry name" value="Vaccinia Virus protein VP39"/>
    <property type="match status" value="1"/>
</dbReference>
<organism evidence="2 3">
    <name type="scientific">Gilvimarinus xylanilyticus</name>
    <dbReference type="NCBI Taxonomy" id="2944139"/>
    <lineage>
        <taxon>Bacteria</taxon>
        <taxon>Pseudomonadati</taxon>
        <taxon>Pseudomonadota</taxon>
        <taxon>Gammaproteobacteria</taxon>
        <taxon>Cellvibrionales</taxon>
        <taxon>Cellvibrionaceae</taxon>
        <taxon>Gilvimarinus</taxon>
    </lineage>
</organism>
<dbReference type="InterPro" id="IPR029063">
    <property type="entry name" value="SAM-dependent_MTases_sf"/>
</dbReference>
<keyword evidence="2" id="KW-0808">Transferase</keyword>
<dbReference type="InterPro" id="IPR052514">
    <property type="entry name" value="SAM-dependent_MTase"/>
</dbReference>